<feature type="transmembrane region" description="Helical" evidence="9">
    <location>
        <begin position="449"/>
        <end position="466"/>
    </location>
</feature>
<dbReference type="Pfam" id="PF00939">
    <property type="entry name" value="Na_sulph_symp"/>
    <property type="match status" value="1"/>
</dbReference>
<comment type="subcellular location">
    <subcellularLocation>
        <location evidence="1">Membrane</location>
        <topology evidence="1">Multi-pass membrane protein</topology>
    </subcellularLocation>
</comment>
<dbReference type="PANTHER" id="PTHR10283:SF82">
    <property type="entry name" value="SOLUTE CARRIER FAMILY 13 MEMBER 2"/>
    <property type="match status" value="1"/>
</dbReference>
<evidence type="ECO:0000313" key="11">
    <source>
        <dbReference type="Proteomes" id="UP000325517"/>
    </source>
</evidence>
<dbReference type="Proteomes" id="UP000325517">
    <property type="component" value="Chromosome"/>
</dbReference>
<evidence type="ECO:0000256" key="5">
    <source>
        <dbReference type="ARBA" id="ARBA00022847"/>
    </source>
</evidence>
<feature type="transmembrane region" description="Helical" evidence="9">
    <location>
        <begin position="273"/>
        <end position="290"/>
    </location>
</feature>
<evidence type="ECO:0000256" key="1">
    <source>
        <dbReference type="ARBA" id="ARBA00004141"/>
    </source>
</evidence>
<feature type="transmembrane region" description="Helical" evidence="9">
    <location>
        <begin position="116"/>
        <end position="135"/>
    </location>
</feature>
<organism evidence="10 11">
    <name type="scientific">Psychrobacillus glaciei</name>
    <dbReference type="NCBI Taxonomy" id="2283160"/>
    <lineage>
        <taxon>Bacteria</taxon>
        <taxon>Bacillati</taxon>
        <taxon>Bacillota</taxon>
        <taxon>Bacilli</taxon>
        <taxon>Bacillales</taxon>
        <taxon>Bacillaceae</taxon>
        <taxon>Psychrobacillus</taxon>
    </lineage>
</organism>
<protein>
    <recommendedName>
        <fullName evidence="3">Sodium-dependent dicarboxylate transporter SdcS</fullName>
    </recommendedName>
    <alternativeName>
        <fullName evidence="8">Na(+)/dicarboxylate symporter</fullName>
    </alternativeName>
</protein>
<feature type="transmembrane region" description="Helical" evidence="9">
    <location>
        <begin position="325"/>
        <end position="342"/>
    </location>
</feature>
<feature type="transmembrane region" description="Helical" evidence="9">
    <location>
        <begin position="176"/>
        <end position="198"/>
    </location>
</feature>
<dbReference type="GO" id="GO:1905039">
    <property type="term" value="P:carboxylic acid transmembrane transport"/>
    <property type="evidence" value="ECO:0007669"/>
    <property type="project" value="UniProtKB-ARBA"/>
</dbReference>
<gene>
    <name evidence="10" type="ORF">PB01_00795</name>
</gene>
<feature type="transmembrane region" description="Helical" evidence="9">
    <location>
        <begin position="417"/>
        <end position="437"/>
    </location>
</feature>
<keyword evidence="7 9" id="KW-0472">Membrane</keyword>
<comment type="similarity">
    <text evidence="2">Belongs to the SLC13A/DASS transporter (TC 2.A.47) family. NADC subfamily.</text>
</comment>
<evidence type="ECO:0000313" key="10">
    <source>
        <dbReference type="EMBL" id="QFF97466.1"/>
    </source>
</evidence>
<dbReference type="PANTHER" id="PTHR10283">
    <property type="entry name" value="SOLUTE CARRIER FAMILY 13 MEMBER"/>
    <property type="match status" value="1"/>
</dbReference>
<feature type="transmembrane region" description="Helical" evidence="9">
    <location>
        <begin position="141"/>
        <end position="164"/>
    </location>
</feature>
<dbReference type="KEGG" id="psyo:PB01_00795"/>
<name>A0A5J6SHT4_9BACI</name>
<dbReference type="InterPro" id="IPR001898">
    <property type="entry name" value="SLC13A/DASS"/>
</dbReference>
<evidence type="ECO:0000256" key="3">
    <source>
        <dbReference type="ARBA" id="ARBA00020150"/>
    </source>
</evidence>
<keyword evidence="4 9" id="KW-0812">Transmembrane</keyword>
<dbReference type="GO" id="GO:0008514">
    <property type="term" value="F:organic anion transmembrane transporter activity"/>
    <property type="evidence" value="ECO:0007669"/>
    <property type="project" value="UniProtKB-ARBA"/>
</dbReference>
<dbReference type="GO" id="GO:0005886">
    <property type="term" value="C:plasma membrane"/>
    <property type="evidence" value="ECO:0007669"/>
    <property type="project" value="TreeGrafter"/>
</dbReference>
<sequence length="469" mass="51256">MGAATQDQKKSTKSNLLKYLLIFIPAIIVYLIPTTESYTEDMKIFFVITLIAIVLWALEVINLIVVALALPVAFILSGIATPGDVYAPWAQDLPYLVLGALILSAVLDESGLMKRLAYWFILRGGGSYGGIIFALSTSGFIIAFLVPGSLARIALFASMAFGIIKAVGFEKHSKGAVGLLFGAYNAAVTASFISLTGAEPMLVFNSQLVSMGQEGVSFLGYILHNGPITIIWTYIMAFVITKIFKPEKSIEGKEYFKEQYKALGRFSFQEKKVSVILVLLVALLATSSLHGIALGWIFIGMTFLCFLPGVNLADDNTMKKTNFGMIFFITATMAIGQVAKVVGAGEFIADSITPFMSLGGEYYTVIATWFLSVGLNFVLTPFAASATMAIPLAELAGSLGMSPLPLAYSFVHGLYQLLLPYESTLPLLLFSYMFMTYKQFFKYFSIQMVLNLLFLALIAIPYWYLIGLM</sequence>
<keyword evidence="5" id="KW-0769">Symport</keyword>
<dbReference type="GO" id="GO:0015293">
    <property type="term" value="F:symporter activity"/>
    <property type="evidence" value="ECO:0007669"/>
    <property type="project" value="UniProtKB-KW"/>
</dbReference>
<dbReference type="EMBL" id="CP031223">
    <property type="protein sequence ID" value="QFF97466.1"/>
    <property type="molecule type" value="Genomic_DNA"/>
</dbReference>
<feature type="transmembrane region" description="Helical" evidence="9">
    <location>
        <begin position="218"/>
        <end position="240"/>
    </location>
</feature>
<evidence type="ECO:0000256" key="7">
    <source>
        <dbReference type="ARBA" id="ARBA00023136"/>
    </source>
</evidence>
<keyword evidence="11" id="KW-1185">Reference proteome</keyword>
<dbReference type="AlphaFoldDB" id="A0A5J6SHT4"/>
<evidence type="ECO:0000256" key="4">
    <source>
        <dbReference type="ARBA" id="ARBA00022692"/>
    </source>
</evidence>
<feature type="transmembrane region" description="Helical" evidence="9">
    <location>
        <begin position="89"/>
        <end position="107"/>
    </location>
</feature>
<dbReference type="RefSeq" id="WP_151698415.1">
    <property type="nucleotide sequence ID" value="NZ_CP031223.1"/>
</dbReference>
<feature type="transmembrane region" description="Helical" evidence="9">
    <location>
        <begin position="16"/>
        <end position="32"/>
    </location>
</feature>
<dbReference type="OrthoDB" id="1954618at2"/>
<evidence type="ECO:0000256" key="9">
    <source>
        <dbReference type="SAM" id="Phobius"/>
    </source>
</evidence>
<evidence type="ECO:0000256" key="6">
    <source>
        <dbReference type="ARBA" id="ARBA00022989"/>
    </source>
</evidence>
<accession>A0A5J6SHT4</accession>
<keyword evidence="5" id="KW-0813">Transport</keyword>
<evidence type="ECO:0000256" key="8">
    <source>
        <dbReference type="ARBA" id="ARBA00031174"/>
    </source>
</evidence>
<keyword evidence="6 9" id="KW-1133">Transmembrane helix</keyword>
<evidence type="ECO:0000256" key="2">
    <source>
        <dbReference type="ARBA" id="ARBA00006772"/>
    </source>
</evidence>
<feature type="transmembrane region" description="Helical" evidence="9">
    <location>
        <begin position="362"/>
        <end position="380"/>
    </location>
</feature>
<proteinExistence type="inferred from homology"/>
<reference evidence="10 11" key="1">
    <citation type="submission" date="2018-07" db="EMBL/GenBank/DDBJ databases">
        <title>Complete genome sequence of Psychrobacillus sp. PB01, isolated from iceberg, and comparative genome analysis of Psychrobacillus strains.</title>
        <authorList>
            <person name="Lee P.C."/>
        </authorList>
    </citation>
    <scope>NUCLEOTIDE SEQUENCE [LARGE SCALE GENOMIC DNA]</scope>
    <source>
        <strain evidence="10 11">PB01</strain>
    </source>
</reference>
<feature type="transmembrane region" description="Helical" evidence="9">
    <location>
        <begin position="44"/>
        <end position="77"/>
    </location>
</feature>